<dbReference type="EMBL" id="CP000249">
    <property type="protein sequence ID" value="ABD13333.1"/>
    <property type="molecule type" value="Genomic_DNA"/>
</dbReference>
<evidence type="ECO:0000313" key="5">
    <source>
        <dbReference type="Proteomes" id="UP000001937"/>
    </source>
</evidence>
<dbReference type="AlphaFoldDB" id="Q2J5V9"/>
<dbReference type="PANTHER" id="PTHR43046">
    <property type="entry name" value="GDP-MANNOSE MANNOSYL HYDROLASE"/>
    <property type="match status" value="1"/>
</dbReference>
<keyword evidence="5" id="KW-1185">Reference proteome</keyword>
<accession>Q2J5V9</accession>
<dbReference type="GO" id="GO:0016787">
    <property type="term" value="F:hydrolase activity"/>
    <property type="evidence" value="ECO:0007669"/>
    <property type="project" value="UniProtKB-KW"/>
</dbReference>
<organism evidence="4 5">
    <name type="scientific">Frankia casuarinae (strain DSM 45818 / CECT 9043 / HFP020203 / CcI3)</name>
    <dbReference type="NCBI Taxonomy" id="106370"/>
    <lineage>
        <taxon>Bacteria</taxon>
        <taxon>Bacillati</taxon>
        <taxon>Actinomycetota</taxon>
        <taxon>Actinomycetes</taxon>
        <taxon>Frankiales</taxon>
        <taxon>Frankiaceae</taxon>
        <taxon>Frankia</taxon>
    </lineage>
</organism>
<evidence type="ECO:0000313" key="4">
    <source>
        <dbReference type="EMBL" id="ABD13333.1"/>
    </source>
</evidence>
<dbReference type="eggNOG" id="COG1051">
    <property type="taxonomic scope" value="Bacteria"/>
</dbReference>
<dbReference type="PANTHER" id="PTHR43046:SF14">
    <property type="entry name" value="MUTT_NUDIX FAMILY PROTEIN"/>
    <property type="match status" value="1"/>
</dbReference>
<dbReference type="Proteomes" id="UP000001937">
    <property type="component" value="Chromosome"/>
</dbReference>
<protein>
    <submittedName>
        <fullName evidence="4">NUDIX hydrolase</fullName>
    </submittedName>
</protein>
<dbReference type="RefSeq" id="WP_011438357.1">
    <property type="nucleotide sequence ID" value="NC_007777.1"/>
</dbReference>
<reference evidence="4 5" key="1">
    <citation type="journal article" date="2007" name="Genome Res.">
        <title>Genome characteristics of facultatively symbiotic Frankia sp. strains reflect host range and host plant biogeography.</title>
        <authorList>
            <person name="Normand P."/>
            <person name="Lapierre P."/>
            <person name="Tisa L.S."/>
            <person name="Gogarten J.P."/>
            <person name="Alloisio N."/>
            <person name="Bagnarol E."/>
            <person name="Bassi C.A."/>
            <person name="Berry A.M."/>
            <person name="Bickhart D.M."/>
            <person name="Choisne N."/>
            <person name="Couloux A."/>
            <person name="Cournoyer B."/>
            <person name="Cruveiller S."/>
            <person name="Daubin V."/>
            <person name="Demange N."/>
            <person name="Francino M.P."/>
            <person name="Goltsman E."/>
            <person name="Huang Y."/>
            <person name="Kopp O.R."/>
            <person name="Labarre L."/>
            <person name="Lapidus A."/>
            <person name="Lavire C."/>
            <person name="Marechal J."/>
            <person name="Martinez M."/>
            <person name="Mastronunzio J.E."/>
            <person name="Mullin B.C."/>
            <person name="Niemann J."/>
            <person name="Pujic P."/>
            <person name="Rawnsley T."/>
            <person name="Rouy Z."/>
            <person name="Schenowitz C."/>
            <person name="Sellstedt A."/>
            <person name="Tavares F."/>
            <person name="Tomkins J.P."/>
            <person name="Vallenet D."/>
            <person name="Valverde C."/>
            <person name="Wall L.G."/>
            <person name="Wang Y."/>
            <person name="Medigue C."/>
            <person name="Benson D.R."/>
        </authorList>
    </citation>
    <scope>NUCLEOTIDE SEQUENCE [LARGE SCALE GENOMIC DNA]</scope>
    <source>
        <strain evidence="5">DSM 45818 / CECT 9043 / CcI3</strain>
    </source>
</reference>
<evidence type="ECO:0000256" key="2">
    <source>
        <dbReference type="ARBA" id="ARBA00022801"/>
    </source>
</evidence>
<evidence type="ECO:0000259" key="3">
    <source>
        <dbReference type="PROSITE" id="PS51462"/>
    </source>
</evidence>
<dbReference type="InterPro" id="IPR015797">
    <property type="entry name" value="NUDIX_hydrolase-like_dom_sf"/>
</dbReference>
<evidence type="ECO:0000256" key="1">
    <source>
        <dbReference type="ARBA" id="ARBA00001946"/>
    </source>
</evidence>
<proteinExistence type="predicted"/>
<dbReference type="STRING" id="106370.Francci3_3983"/>
<gene>
    <name evidence="4" type="ordered locus">Francci3_3983</name>
</gene>
<dbReference type="InterPro" id="IPR000086">
    <property type="entry name" value="NUDIX_hydrolase_dom"/>
</dbReference>
<dbReference type="HOGENOM" id="CLU_037162_18_0_11"/>
<dbReference type="Gene3D" id="3.90.79.10">
    <property type="entry name" value="Nucleoside Triphosphate Pyrophosphohydrolase"/>
    <property type="match status" value="1"/>
</dbReference>
<dbReference type="PROSITE" id="PS51462">
    <property type="entry name" value="NUDIX"/>
    <property type="match status" value="1"/>
</dbReference>
<sequence>MTPLASKPTATTSYGDPVAGPVRINARALLVAGDRVLLANERGQKSFHLPGGRVEPGETVQAALRRLLNEQAGIELDYLTFVGGIESISIERGGRTGVLDVVFAADRSWGADFGSRLNDLDIVSVSLGSLLDLELRPADLRRLVPAWLTNTRPAWYGSASR</sequence>
<dbReference type="SUPFAM" id="SSF55811">
    <property type="entry name" value="Nudix"/>
    <property type="match status" value="1"/>
</dbReference>
<comment type="cofactor">
    <cofactor evidence="1">
        <name>Mg(2+)</name>
        <dbReference type="ChEBI" id="CHEBI:18420"/>
    </cofactor>
</comment>
<name>Q2J5V9_FRACC</name>
<keyword evidence="2 4" id="KW-0378">Hydrolase</keyword>
<feature type="domain" description="Nudix hydrolase" evidence="3">
    <location>
        <begin position="21"/>
        <end position="150"/>
    </location>
</feature>
<dbReference type="Pfam" id="PF00293">
    <property type="entry name" value="NUDIX"/>
    <property type="match status" value="1"/>
</dbReference>
<dbReference type="KEGG" id="fra:Francci3_3983"/>